<dbReference type="InterPro" id="IPR001387">
    <property type="entry name" value="Cro/C1-type_HTH"/>
</dbReference>
<dbReference type="SUPFAM" id="SSF47413">
    <property type="entry name" value="lambda repressor-like DNA-binding domains"/>
    <property type="match status" value="1"/>
</dbReference>
<dbReference type="PANTHER" id="PTHR46797:SF1">
    <property type="entry name" value="METHYLPHOSPHONATE SYNTHASE"/>
    <property type="match status" value="1"/>
</dbReference>
<feature type="domain" description="HTH cro/C1-type" evidence="2">
    <location>
        <begin position="7"/>
        <end position="61"/>
    </location>
</feature>
<proteinExistence type="predicted"/>
<dbReference type="InterPro" id="IPR050807">
    <property type="entry name" value="TransReg_Diox_bact_type"/>
</dbReference>
<evidence type="ECO:0000259" key="2">
    <source>
        <dbReference type="PROSITE" id="PS50943"/>
    </source>
</evidence>
<dbReference type="Proteomes" id="UP000183967">
    <property type="component" value="Unassembled WGS sequence"/>
</dbReference>
<dbReference type="EMBL" id="FQXO01000094">
    <property type="protein sequence ID" value="SHH83986.1"/>
    <property type="molecule type" value="Genomic_DNA"/>
</dbReference>
<dbReference type="Gene3D" id="1.10.260.40">
    <property type="entry name" value="lambda repressor-like DNA-binding domains"/>
    <property type="match status" value="1"/>
</dbReference>
<dbReference type="CDD" id="cd00093">
    <property type="entry name" value="HTH_XRE"/>
    <property type="match status" value="1"/>
</dbReference>
<evidence type="ECO:0000313" key="3">
    <source>
        <dbReference type="EMBL" id="SHH83986.1"/>
    </source>
</evidence>
<dbReference type="SMART" id="SM00530">
    <property type="entry name" value="HTH_XRE"/>
    <property type="match status" value="1"/>
</dbReference>
<dbReference type="InterPro" id="IPR010982">
    <property type="entry name" value="Lambda_DNA-bd_dom_sf"/>
</dbReference>
<sequence length="66" mass="7352">MDIGEKIREERIKKGLKQCQLANKAGISNTYLSDIEVGRTTPSIKTLMKIAKALDVDCTVFLKPDN</sequence>
<dbReference type="OrthoDB" id="371153at2"/>
<name>A0A1M5W914_9FIRM</name>
<protein>
    <submittedName>
        <fullName evidence="3">Helix-turn-helix</fullName>
    </submittedName>
</protein>
<dbReference type="PANTHER" id="PTHR46797">
    <property type="entry name" value="HTH-TYPE TRANSCRIPTIONAL REGULATOR"/>
    <property type="match status" value="1"/>
</dbReference>
<dbReference type="Pfam" id="PF01381">
    <property type="entry name" value="HTH_3"/>
    <property type="match status" value="1"/>
</dbReference>
<reference evidence="4" key="1">
    <citation type="submission" date="2016-11" db="EMBL/GenBank/DDBJ databases">
        <authorList>
            <person name="Varghese N."/>
            <person name="Submissions S."/>
        </authorList>
    </citation>
    <scope>NUCLEOTIDE SEQUENCE [LARGE SCALE GENOMIC DNA]</scope>
    <source>
        <strain evidence="4">DSM 13643</strain>
    </source>
</reference>
<evidence type="ECO:0000313" key="4">
    <source>
        <dbReference type="Proteomes" id="UP000183967"/>
    </source>
</evidence>
<dbReference type="AlphaFoldDB" id="A0A1M5W914"/>
<keyword evidence="4" id="KW-1185">Reference proteome</keyword>
<organism evidence="3 4">
    <name type="scientific">Caloranaerobacter azorensis DSM 13643</name>
    <dbReference type="NCBI Taxonomy" id="1121264"/>
    <lineage>
        <taxon>Bacteria</taxon>
        <taxon>Bacillati</taxon>
        <taxon>Bacillota</taxon>
        <taxon>Tissierellia</taxon>
        <taxon>Tissierellales</taxon>
        <taxon>Thermohalobacteraceae</taxon>
        <taxon>Caloranaerobacter</taxon>
    </lineage>
</organism>
<dbReference type="PROSITE" id="PS50943">
    <property type="entry name" value="HTH_CROC1"/>
    <property type="match status" value="1"/>
</dbReference>
<dbReference type="GO" id="GO:0003700">
    <property type="term" value="F:DNA-binding transcription factor activity"/>
    <property type="evidence" value="ECO:0007669"/>
    <property type="project" value="TreeGrafter"/>
</dbReference>
<evidence type="ECO:0000256" key="1">
    <source>
        <dbReference type="ARBA" id="ARBA00023125"/>
    </source>
</evidence>
<dbReference type="RefSeq" id="WP_073197828.1">
    <property type="nucleotide sequence ID" value="NZ_FQXO01000094.1"/>
</dbReference>
<dbReference type="GO" id="GO:0005829">
    <property type="term" value="C:cytosol"/>
    <property type="evidence" value="ECO:0007669"/>
    <property type="project" value="TreeGrafter"/>
</dbReference>
<accession>A0A1M5W914</accession>
<dbReference type="GO" id="GO:0003677">
    <property type="term" value="F:DNA binding"/>
    <property type="evidence" value="ECO:0007669"/>
    <property type="project" value="UniProtKB-KW"/>
</dbReference>
<keyword evidence="1" id="KW-0238">DNA-binding</keyword>
<gene>
    <name evidence="3" type="ORF">SAMN02745135_02354</name>
</gene>